<dbReference type="VEuPathDB" id="TriTrypDB:TcYC6_0098690"/>
<evidence type="ECO:0008006" key="4">
    <source>
        <dbReference type="Google" id="ProtNLM"/>
    </source>
</evidence>
<dbReference type="VEuPathDB" id="TriTrypDB:BCY84_10809"/>
<accession>A0A2V2V6T3</accession>
<dbReference type="VEuPathDB" id="TriTrypDB:C3747_40g140"/>
<dbReference type="Pfam" id="PF02493">
    <property type="entry name" value="MORN"/>
    <property type="match status" value="13"/>
</dbReference>
<organism evidence="2 3">
    <name type="scientific">Trypanosoma cruzi</name>
    <dbReference type="NCBI Taxonomy" id="5693"/>
    <lineage>
        <taxon>Eukaryota</taxon>
        <taxon>Discoba</taxon>
        <taxon>Euglenozoa</taxon>
        <taxon>Kinetoplastea</taxon>
        <taxon>Metakinetoplastina</taxon>
        <taxon>Trypanosomatida</taxon>
        <taxon>Trypanosomatidae</taxon>
        <taxon>Trypanosoma</taxon>
        <taxon>Schizotrypanum</taxon>
    </lineage>
</organism>
<sequence length="690" mass="78090">MLTVTEDKIPVPLIPDTELCDVRIGATDPALFFCINLDSPCQVKIEFQEFNTAARCVLLLSSTDPRPSIHTAVWKCHSPEQKKTVTLLPADPSYRVGPLYLAVRYVEKSGNTFVRLNLTLQEQYEAEWYSQSNGALYYGMWSGFCYHGRGRCIYGVEPELMEKGTLKWTGRSLRQQSNSLSWQFDSTPPIEDGKLAINRKDLGWSILSLPSPNLELYDGEWVHGKKEGLGAYQWADRAYWGMWKDGGREGLGVLCTRDGYRYEGEWLNDKRDGVGNAFYPDGTQYMGGWKKDKRSGEGLFNYTNGIVISGTWEEDVLCPTVTATYADGSSYFGEWAHDCRHGKGRHVDAIGNVFEGRWDMDKRTGNGTLQFINNVICVALWEEDVRKDGTFNFPNGEAYVGDWNDEKYIREGQGKCTYPNGDFYEGSWKNDKRHGFGKFVYSGEKCVYEGEWKEGKRNGIGTQETEEGTYQGEFQDDMRYGHGLHLGRTGSMHRGMWRDNGCIGPGVRFDSKKGIMYEGLFLLGKLQSVGTSRTESDIYEGTWCDGERHGVGLVSLPNGDVVRHSWHRGVPQDGHVIYMYRDGDKYEGEWKDGRRCGKGTQWYADGSVYTGEWLDDKRHGSGSYTDVRGETLVGEWCGGERMDVKGSLRFLDGTVYEGEMRLGKPHGKGRLKYPDGTVFEGRFSNGVYLL</sequence>
<dbReference type="VEuPathDB" id="TriTrypDB:TcG_05091"/>
<dbReference type="VEuPathDB" id="TriTrypDB:Tc_MARK_3701"/>
<dbReference type="VEuPathDB" id="TriTrypDB:TcCL_ESM02219"/>
<evidence type="ECO:0000313" key="3">
    <source>
        <dbReference type="Proteomes" id="UP000246121"/>
    </source>
</evidence>
<evidence type="ECO:0000256" key="1">
    <source>
        <dbReference type="ARBA" id="ARBA00022737"/>
    </source>
</evidence>
<dbReference type="VEuPathDB" id="TriTrypDB:ECC02_001845"/>
<dbReference type="VEuPathDB" id="TriTrypDB:TcCLB.506991.19"/>
<dbReference type="VEuPathDB" id="TriTrypDB:TcCLB.507641.100"/>
<dbReference type="VEuPathDB" id="TriTrypDB:TCSYLVIO_004954"/>
<dbReference type="VEuPathDB" id="TriTrypDB:TcBrA4_0016850"/>
<gene>
    <name evidence="2" type="ORF">C4B63_48g114</name>
</gene>
<dbReference type="InterPro" id="IPR003409">
    <property type="entry name" value="MORN"/>
</dbReference>
<dbReference type="SMART" id="SM00698">
    <property type="entry name" value="MORN"/>
    <property type="match status" value="14"/>
</dbReference>
<dbReference type="AlphaFoldDB" id="A0A2V2V6T3"/>
<dbReference type="Gene3D" id="2.20.110.10">
    <property type="entry name" value="Histone H3 K4-specific methyltransferase SET7/9 N-terminal domain"/>
    <property type="match status" value="7"/>
</dbReference>
<dbReference type="EMBL" id="PRFA01000048">
    <property type="protein sequence ID" value="PWU90778.1"/>
    <property type="molecule type" value="Genomic_DNA"/>
</dbReference>
<dbReference type="PANTHER" id="PTHR23084">
    <property type="entry name" value="PHOSPHATIDYLINOSITOL-4-PHOSPHATE 5-KINASE RELATED"/>
    <property type="match status" value="1"/>
</dbReference>
<comment type="caution">
    <text evidence="2">The sequence shown here is derived from an EMBL/GenBank/DDBJ whole genome shotgun (WGS) entry which is preliminary data.</text>
</comment>
<dbReference type="VEuPathDB" id="TriTrypDB:C4B63_48g114"/>
<protein>
    <recommendedName>
        <fullName evidence="4">MORN repeat-containing protein</fullName>
    </recommendedName>
</protein>
<dbReference type="VEuPathDB" id="TriTrypDB:TCDM_03173"/>
<name>A0A2V2V6T3_TRYCR</name>
<dbReference type="Proteomes" id="UP000246121">
    <property type="component" value="Unassembled WGS sequence"/>
</dbReference>
<proteinExistence type="predicted"/>
<evidence type="ECO:0000313" key="2">
    <source>
        <dbReference type="EMBL" id="PWU90778.1"/>
    </source>
</evidence>
<dbReference type="SUPFAM" id="SSF82185">
    <property type="entry name" value="Histone H3 K4-specific methyltransferase SET7/9 N-terminal domain"/>
    <property type="match status" value="5"/>
</dbReference>
<reference evidence="2 3" key="1">
    <citation type="journal article" date="2018" name="Microb. Genom.">
        <title>Expanding an expanded genome: long-read sequencing of Trypanosoma cruzi.</title>
        <authorList>
            <person name="Berna L."/>
            <person name="Rodriguez M."/>
            <person name="Chiribao M.L."/>
            <person name="Parodi-Talice A."/>
            <person name="Pita S."/>
            <person name="Rijo G."/>
            <person name="Alvarez-Valin F."/>
            <person name="Robello C."/>
        </authorList>
    </citation>
    <scope>NUCLEOTIDE SEQUENCE [LARGE SCALE GENOMIC DNA]</scope>
    <source>
        <strain evidence="2 3">Dm28c</strain>
    </source>
</reference>
<dbReference type="PANTHER" id="PTHR23084:SF263">
    <property type="entry name" value="MORN REPEAT-CONTAINING PROTEIN 1"/>
    <property type="match status" value="1"/>
</dbReference>
<keyword evidence="1" id="KW-0677">Repeat</keyword>